<organism evidence="2 3">
    <name type="scientific">Teladorsagia circumcincta</name>
    <name type="common">Brown stomach worm</name>
    <name type="synonym">Ostertagia circumcincta</name>
    <dbReference type="NCBI Taxonomy" id="45464"/>
    <lineage>
        <taxon>Eukaryota</taxon>
        <taxon>Metazoa</taxon>
        <taxon>Ecdysozoa</taxon>
        <taxon>Nematoda</taxon>
        <taxon>Chromadorea</taxon>
        <taxon>Rhabditida</taxon>
        <taxon>Rhabditina</taxon>
        <taxon>Rhabditomorpha</taxon>
        <taxon>Strongyloidea</taxon>
        <taxon>Trichostrongylidae</taxon>
        <taxon>Teladorsagia</taxon>
    </lineage>
</organism>
<name>A0A2G9TPB9_TELCI</name>
<reference evidence="2 3" key="1">
    <citation type="submission" date="2015-09" db="EMBL/GenBank/DDBJ databases">
        <title>Draft genome of the parasitic nematode Teladorsagia circumcincta isolate WARC Sus (inbred).</title>
        <authorList>
            <person name="Mitreva M."/>
        </authorList>
    </citation>
    <scope>NUCLEOTIDE SEQUENCE [LARGE SCALE GENOMIC DNA]</scope>
    <source>
        <strain evidence="2 3">S</strain>
    </source>
</reference>
<accession>A0A2G9TPB9</accession>
<evidence type="ECO:0000259" key="1">
    <source>
        <dbReference type="Pfam" id="PF01498"/>
    </source>
</evidence>
<dbReference type="GO" id="GO:0003677">
    <property type="term" value="F:DNA binding"/>
    <property type="evidence" value="ECO:0007669"/>
    <property type="project" value="InterPro"/>
</dbReference>
<protein>
    <recommendedName>
        <fullName evidence="1">Transposase Tc1-like domain-containing protein</fullName>
    </recommendedName>
</protein>
<feature type="non-terminal residue" evidence="2">
    <location>
        <position position="63"/>
    </location>
</feature>
<dbReference type="InterPro" id="IPR002492">
    <property type="entry name" value="Transposase_Tc1-like"/>
</dbReference>
<dbReference type="Pfam" id="PF01498">
    <property type="entry name" value="HTH_Tnp_Tc3_2"/>
    <property type="match status" value="1"/>
</dbReference>
<evidence type="ECO:0000313" key="2">
    <source>
        <dbReference type="EMBL" id="PIO59748.1"/>
    </source>
</evidence>
<dbReference type="OrthoDB" id="4843387at2759"/>
<keyword evidence="3" id="KW-1185">Reference proteome</keyword>
<dbReference type="Proteomes" id="UP000230423">
    <property type="component" value="Unassembled WGS sequence"/>
</dbReference>
<feature type="domain" description="Transposase Tc1-like" evidence="1">
    <location>
        <begin position="3"/>
        <end position="47"/>
    </location>
</feature>
<dbReference type="GO" id="GO:0006313">
    <property type="term" value="P:DNA transposition"/>
    <property type="evidence" value="ECO:0007669"/>
    <property type="project" value="InterPro"/>
</dbReference>
<gene>
    <name evidence="2" type="ORF">TELCIR_18778</name>
</gene>
<dbReference type="GO" id="GO:0015074">
    <property type="term" value="P:DNA integration"/>
    <property type="evidence" value="ECO:0007669"/>
    <property type="project" value="InterPro"/>
</dbReference>
<dbReference type="EMBL" id="KZ357018">
    <property type="protein sequence ID" value="PIO59748.1"/>
    <property type="molecule type" value="Genomic_DNA"/>
</dbReference>
<evidence type="ECO:0000313" key="3">
    <source>
        <dbReference type="Proteomes" id="UP000230423"/>
    </source>
</evidence>
<dbReference type="AlphaFoldDB" id="A0A2G9TPB9"/>
<sequence>MNDGTNLIRQIVERRLKDAGIYGRHLAEKPFISSKHRKARVEFARRDLDWTVADGVEFFSQTR</sequence>
<proteinExistence type="predicted"/>